<dbReference type="PANTHER" id="PTHR21310:SF15">
    <property type="entry name" value="AMINOGLYCOSIDE PHOSPHOTRANSFERASE DOMAIN-CONTAINING PROTEIN"/>
    <property type="match status" value="1"/>
</dbReference>
<name>A0A3A9WDX8_9ACTN</name>
<dbReference type="EMBL" id="RBDX01000004">
    <property type="protein sequence ID" value="RKN10862.1"/>
    <property type="molecule type" value="Genomic_DNA"/>
</dbReference>
<dbReference type="OrthoDB" id="5490445at2"/>
<dbReference type="InterPro" id="IPR011009">
    <property type="entry name" value="Kinase-like_dom_sf"/>
</dbReference>
<dbReference type="GO" id="GO:0016740">
    <property type="term" value="F:transferase activity"/>
    <property type="evidence" value="ECO:0007669"/>
    <property type="project" value="UniProtKB-KW"/>
</dbReference>
<dbReference type="Gene3D" id="3.90.1200.10">
    <property type="match status" value="1"/>
</dbReference>
<accession>A0A3A9WDX8</accession>
<feature type="domain" description="Aminoglycoside phosphotransferase" evidence="2">
    <location>
        <begin position="39"/>
        <end position="256"/>
    </location>
</feature>
<dbReference type="Gene3D" id="3.30.200.20">
    <property type="entry name" value="Phosphorylase Kinase, domain 1"/>
    <property type="match status" value="1"/>
</dbReference>
<evidence type="ECO:0000313" key="3">
    <source>
        <dbReference type="EMBL" id="RKN10862.1"/>
    </source>
</evidence>
<dbReference type="Proteomes" id="UP000268652">
    <property type="component" value="Unassembled WGS sequence"/>
</dbReference>
<dbReference type="InterPro" id="IPR002575">
    <property type="entry name" value="Aminoglycoside_PTrfase"/>
</dbReference>
<gene>
    <name evidence="4" type="ORF">D7318_07690</name>
    <name evidence="3" type="ORF">D7319_06835</name>
</gene>
<comment type="caution">
    <text evidence="3">The sequence shown here is derived from an EMBL/GenBank/DDBJ whole genome shotgun (WGS) entry which is preliminary data.</text>
</comment>
<dbReference type="InterPro" id="IPR051678">
    <property type="entry name" value="AGP_Transferase"/>
</dbReference>
<proteinExistence type="predicted"/>
<organism evidence="3 6">
    <name type="scientific">Streptomyces radicis</name>
    <dbReference type="NCBI Taxonomy" id="1750517"/>
    <lineage>
        <taxon>Bacteria</taxon>
        <taxon>Bacillati</taxon>
        <taxon>Actinomycetota</taxon>
        <taxon>Actinomycetes</taxon>
        <taxon>Kitasatosporales</taxon>
        <taxon>Streptomycetaceae</taxon>
        <taxon>Streptomyces</taxon>
    </lineage>
</organism>
<evidence type="ECO:0000313" key="5">
    <source>
        <dbReference type="Proteomes" id="UP000268652"/>
    </source>
</evidence>
<dbReference type="SUPFAM" id="SSF56112">
    <property type="entry name" value="Protein kinase-like (PK-like)"/>
    <property type="match status" value="1"/>
</dbReference>
<dbReference type="AlphaFoldDB" id="A0A3A9WDX8"/>
<reference evidence="5 6" key="1">
    <citation type="submission" date="2018-09" db="EMBL/GenBank/DDBJ databases">
        <title>Streptomyces sp. nov. DS1-2, an endophytic actinomycete isolated from roots of Dendrobium scabrilingue.</title>
        <authorList>
            <person name="Kuncharoen N."/>
            <person name="Kudo T."/>
            <person name="Ohkuma M."/>
            <person name="Yuki M."/>
            <person name="Tanasupawat S."/>
        </authorList>
    </citation>
    <scope>NUCLEOTIDE SEQUENCE [LARGE SCALE GENOMIC DNA]</scope>
    <source>
        <strain evidence="3 6">AZ1-7</strain>
        <strain evidence="4 5">DS1-2</strain>
    </source>
</reference>
<evidence type="ECO:0000313" key="4">
    <source>
        <dbReference type="EMBL" id="RKN25126.1"/>
    </source>
</evidence>
<keyword evidence="3" id="KW-0808">Transferase</keyword>
<dbReference type="Proteomes" id="UP000275024">
    <property type="component" value="Unassembled WGS sequence"/>
</dbReference>
<dbReference type="PANTHER" id="PTHR21310">
    <property type="entry name" value="AMINOGLYCOSIDE PHOSPHOTRANSFERASE-RELATED-RELATED"/>
    <property type="match status" value="1"/>
</dbReference>
<keyword evidence="5" id="KW-1185">Reference proteome</keyword>
<protein>
    <submittedName>
        <fullName evidence="3">Aminoglycoside phosphotransferase family protein</fullName>
    </submittedName>
</protein>
<evidence type="ECO:0000256" key="1">
    <source>
        <dbReference type="SAM" id="MobiDB-lite"/>
    </source>
</evidence>
<dbReference type="RefSeq" id="WP_120696132.1">
    <property type="nucleotide sequence ID" value="NZ_RBDX01000004.1"/>
</dbReference>
<evidence type="ECO:0000259" key="2">
    <source>
        <dbReference type="Pfam" id="PF01636"/>
    </source>
</evidence>
<dbReference type="EMBL" id="RBDY01000004">
    <property type="protein sequence ID" value="RKN25126.1"/>
    <property type="molecule type" value="Genomic_DNA"/>
</dbReference>
<feature type="region of interest" description="Disordered" evidence="1">
    <location>
        <begin position="331"/>
        <end position="362"/>
    </location>
</feature>
<dbReference type="Pfam" id="PF01636">
    <property type="entry name" value="APH"/>
    <property type="match status" value="1"/>
</dbReference>
<sequence>MEPVTESITKNRQSPDVLRAMVARAFGDDRVPEGEGWAEEMGHGWFNVAYRVRLRDGASVALKIAPPAGVEVMTYERNAMRTELAALALIRERTDVPVPAVLFHDDTHELCDADYFFMEYVDADNLGVVKDDLPPERHLACEEALGAANRALNGITGDRFGPLLGGPPSGTSWREVFTGLLENVLRDGERRGVDLGQDYDAIRRIVARHGDSLDEVTEPVFIEWDLWDFNVMVRDGALVSIIDHERALYGDPLFEARFLPVTEPELSDGTLSFLRGYGREPSFTEAELTRRRLYTMYLFLIMVIETVYRGHEDPSQYDSARERLAASVAELSGGSDGGADDGWDDGLDGEPDCGLSLAEPAR</sequence>
<feature type="compositionally biased region" description="Acidic residues" evidence="1">
    <location>
        <begin position="338"/>
        <end position="351"/>
    </location>
</feature>
<evidence type="ECO:0000313" key="6">
    <source>
        <dbReference type="Proteomes" id="UP000275024"/>
    </source>
</evidence>